<evidence type="ECO:0000256" key="3">
    <source>
        <dbReference type="ARBA" id="ARBA00022714"/>
    </source>
</evidence>
<evidence type="ECO:0000256" key="4">
    <source>
        <dbReference type="ARBA" id="ARBA00022723"/>
    </source>
</evidence>
<comment type="caution">
    <text evidence="11">The sequence shown here is derived from an EMBL/GenBank/DDBJ whole genome shotgun (WGS) entry which is preliminary data.</text>
</comment>
<evidence type="ECO:0000256" key="9">
    <source>
        <dbReference type="ARBA" id="ARBA00034078"/>
    </source>
</evidence>
<dbReference type="Gene3D" id="3.10.20.30">
    <property type="match status" value="1"/>
</dbReference>
<organism evidence="11 12">
    <name type="scientific">Tenebrio molitor</name>
    <name type="common">Yellow mealworm beetle</name>
    <dbReference type="NCBI Taxonomy" id="7067"/>
    <lineage>
        <taxon>Eukaryota</taxon>
        <taxon>Metazoa</taxon>
        <taxon>Ecdysozoa</taxon>
        <taxon>Arthropoda</taxon>
        <taxon>Hexapoda</taxon>
        <taxon>Insecta</taxon>
        <taxon>Pterygota</taxon>
        <taxon>Neoptera</taxon>
        <taxon>Endopterygota</taxon>
        <taxon>Coleoptera</taxon>
        <taxon>Polyphaga</taxon>
        <taxon>Cucujiformia</taxon>
        <taxon>Tenebrionidae</taxon>
        <taxon>Tenebrio</taxon>
    </lineage>
</organism>
<evidence type="ECO:0000256" key="7">
    <source>
        <dbReference type="ARBA" id="ARBA00023014"/>
    </source>
</evidence>
<evidence type="ECO:0000256" key="6">
    <source>
        <dbReference type="ARBA" id="ARBA00023004"/>
    </source>
</evidence>
<keyword evidence="7" id="KW-0411">Iron-sulfur</keyword>
<protein>
    <recommendedName>
        <fullName evidence="10">2Fe-2S ferredoxin-type domain-containing protein</fullName>
    </recommendedName>
</protein>
<keyword evidence="3" id="KW-0001">2Fe-2S</keyword>
<evidence type="ECO:0000256" key="5">
    <source>
        <dbReference type="ARBA" id="ARBA00022801"/>
    </source>
</evidence>
<dbReference type="PROSITE" id="PS00814">
    <property type="entry name" value="ADX"/>
    <property type="match status" value="1"/>
</dbReference>
<dbReference type="PRINTS" id="PR00355">
    <property type="entry name" value="ADRENODOXIN"/>
</dbReference>
<dbReference type="GO" id="GO:0006508">
    <property type="term" value="P:proteolysis"/>
    <property type="evidence" value="ECO:0007669"/>
    <property type="project" value="TreeGrafter"/>
</dbReference>
<dbReference type="InterPro" id="IPR007865">
    <property type="entry name" value="Aminopep_P_N"/>
</dbReference>
<dbReference type="InterPro" id="IPR018298">
    <property type="entry name" value="Adrenodoxin_Fe-S_BS"/>
</dbReference>
<dbReference type="GO" id="GO:0005739">
    <property type="term" value="C:mitochondrion"/>
    <property type="evidence" value="ECO:0007669"/>
    <property type="project" value="TreeGrafter"/>
</dbReference>
<dbReference type="Proteomes" id="UP000719412">
    <property type="component" value="Unassembled WGS sequence"/>
</dbReference>
<dbReference type="GO" id="GO:0051537">
    <property type="term" value="F:2 iron, 2 sulfur cluster binding"/>
    <property type="evidence" value="ECO:0007669"/>
    <property type="project" value="UniProtKB-KW"/>
</dbReference>
<dbReference type="Gene3D" id="3.90.230.10">
    <property type="entry name" value="Creatinase/methionine aminopeptidase superfamily"/>
    <property type="match status" value="1"/>
</dbReference>
<dbReference type="Pfam" id="PF05195">
    <property type="entry name" value="AMP_N"/>
    <property type="match status" value="1"/>
</dbReference>
<dbReference type="InterPro" id="IPR001055">
    <property type="entry name" value="Adrenodoxin-like"/>
</dbReference>
<name>A0A8J6H2D6_TENMO</name>
<dbReference type="SUPFAM" id="SSF53092">
    <property type="entry name" value="Creatinase/prolidase N-terminal domain"/>
    <property type="match status" value="1"/>
</dbReference>
<feature type="domain" description="2Fe-2S ferredoxin-type" evidence="10">
    <location>
        <begin position="41"/>
        <end position="146"/>
    </location>
</feature>
<comment type="cofactor">
    <cofactor evidence="9">
        <name>[2Fe-2S] cluster</name>
        <dbReference type="ChEBI" id="CHEBI:190135"/>
    </cofactor>
</comment>
<evidence type="ECO:0000259" key="10">
    <source>
        <dbReference type="PROSITE" id="PS51085"/>
    </source>
</evidence>
<evidence type="ECO:0000256" key="2">
    <source>
        <dbReference type="ARBA" id="ARBA00008766"/>
    </source>
</evidence>
<evidence type="ECO:0000256" key="1">
    <source>
        <dbReference type="ARBA" id="ARBA00001936"/>
    </source>
</evidence>
<keyword evidence="8" id="KW-0464">Manganese</keyword>
<dbReference type="CDD" id="cd01087">
    <property type="entry name" value="Prolidase"/>
    <property type="match status" value="1"/>
</dbReference>
<dbReference type="SMART" id="SM01011">
    <property type="entry name" value="AMP_N"/>
    <property type="match status" value="1"/>
</dbReference>
<dbReference type="InterPro" id="IPR029149">
    <property type="entry name" value="Creatin/AminoP/Spt16_N"/>
</dbReference>
<dbReference type="Pfam" id="PF00557">
    <property type="entry name" value="Peptidase_M24"/>
    <property type="match status" value="1"/>
</dbReference>
<accession>A0A8J6H2D6</accession>
<keyword evidence="4" id="KW-0479">Metal-binding</keyword>
<dbReference type="InterPro" id="IPR001041">
    <property type="entry name" value="2Fe-2S_ferredoxin-type"/>
</dbReference>
<dbReference type="AlphaFoldDB" id="A0A8J6H2D6"/>
<dbReference type="InterPro" id="IPR000994">
    <property type="entry name" value="Pept_M24"/>
</dbReference>
<keyword evidence="6" id="KW-0408">Iron</keyword>
<dbReference type="GO" id="GO:0030145">
    <property type="term" value="F:manganese ion binding"/>
    <property type="evidence" value="ECO:0007669"/>
    <property type="project" value="InterPro"/>
</dbReference>
<evidence type="ECO:0000313" key="11">
    <source>
        <dbReference type="EMBL" id="KAH0810520.1"/>
    </source>
</evidence>
<dbReference type="GO" id="GO:0140647">
    <property type="term" value="P:P450-containing electron transport chain"/>
    <property type="evidence" value="ECO:0007669"/>
    <property type="project" value="InterPro"/>
</dbReference>
<reference evidence="11" key="1">
    <citation type="journal article" date="2020" name="J Insects Food Feed">
        <title>The yellow mealworm (Tenebrio molitor) genome: a resource for the emerging insects as food and feed industry.</title>
        <authorList>
            <person name="Eriksson T."/>
            <person name="Andere A."/>
            <person name="Kelstrup H."/>
            <person name="Emery V."/>
            <person name="Picard C."/>
        </authorList>
    </citation>
    <scope>NUCLEOTIDE SEQUENCE</scope>
    <source>
        <strain evidence="11">Stoneville</strain>
        <tissue evidence="11">Whole head</tissue>
    </source>
</reference>
<dbReference type="InterPro" id="IPR036010">
    <property type="entry name" value="2Fe-2S_ferredoxin-like_sf"/>
</dbReference>
<dbReference type="SUPFAM" id="SSF54292">
    <property type="entry name" value="2Fe-2S ferredoxin-like"/>
    <property type="match status" value="1"/>
</dbReference>
<dbReference type="Gene3D" id="3.40.350.10">
    <property type="entry name" value="Creatinase/prolidase N-terminal domain"/>
    <property type="match status" value="1"/>
</dbReference>
<dbReference type="InterPro" id="IPR052433">
    <property type="entry name" value="X-Pro_dipept-like"/>
</dbReference>
<evidence type="ECO:0000256" key="8">
    <source>
        <dbReference type="ARBA" id="ARBA00023211"/>
    </source>
</evidence>
<reference evidence="11" key="2">
    <citation type="submission" date="2021-08" db="EMBL/GenBank/DDBJ databases">
        <authorList>
            <person name="Eriksson T."/>
        </authorList>
    </citation>
    <scope>NUCLEOTIDE SEQUENCE</scope>
    <source>
        <strain evidence="11">Stoneville</strain>
        <tissue evidence="11">Whole head</tissue>
    </source>
</reference>
<dbReference type="GO" id="GO:0070006">
    <property type="term" value="F:metalloaminopeptidase activity"/>
    <property type="evidence" value="ECO:0007669"/>
    <property type="project" value="InterPro"/>
</dbReference>
<dbReference type="PANTHER" id="PTHR43226">
    <property type="entry name" value="XAA-PRO AMINOPEPTIDASE 3"/>
    <property type="match status" value="1"/>
</dbReference>
<dbReference type="PROSITE" id="PS51085">
    <property type="entry name" value="2FE2S_FER_2"/>
    <property type="match status" value="1"/>
</dbReference>
<comment type="similarity">
    <text evidence="2">Belongs to the peptidase M24B family.</text>
</comment>
<keyword evidence="12" id="KW-1185">Reference proteome</keyword>
<dbReference type="PANTHER" id="PTHR43226:SF4">
    <property type="entry name" value="XAA-PRO AMINOPEPTIDASE 3"/>
    <property type="match status" value="1"/>
</dbReference>
<dbReference type="InterPro" id="IPR036005">
    <property type="entry name" value="Creatinase/aminopeptidase-like"/>
</dbReference>
<dbReference type="SUPFAM" id="SSF55920">
    <property type="entry name" value="Creatinase/aminopeptidase"/>
    <property type="match status" value="1"/>
</dbReference>
<dbReference type="EMBL" id="JABDTM020027442">
    <property type="protein sequence ID" value="KAH0810520.1"/>
    <property type="molecule type" value="Genomic_DNA"/>
</dbReference>
<gene>
    <name evidence="11" type="ORF">GEV33_012272</name>
</gene>
<evidence type="ECO:0000313" key="12">
    <source>
        <dbReference type="Proteomes" id="UP000719412"/>
    </source>
</evidence>
<dbReference type="SMR" id="A0A8J6H2D6"/>
<proteinExistence type="inferred from homology"/>
<keyword evidence="5" id="KW-0378">Hydrolase</keyword>
<dbReference type="InterPro" id="IPR012675">
    <property type="entry name" value="Beta-grasp_dom_sf"/>
</dbReference>
<sequence>MSFVCNVVRNSIPKGLITKNLIQNRTRLLTNGVPSLNKKEVEITFIRHDGSRVKAKGKVGESFLDVVVNNSISLEGYGACEGTLTCSTCHLIFAQADFDQLPDKPEGEEGDMLELARGVTDTSRLGCQVFLTESMDGIEVNVPENVFRRYCQKATKGKFSLNKKPTLKTYGQPTHETHPQLMSQDEITPSIKRTEFQERRQRLMEQIASYVSERNSGVKQHLIVIPSATKQYMSDKIPYFFRQNTDFLYLTGCQEPDSCLVLAATNSPSQHCSTLFVRQKDDHSELWDGPRTGPDGACKLFGVDQSLPVTELENYLQSYWKSNKNFSLWYDYMNPVQVDVHKIMCEYINYLNQKMWESPKIFVHRQRLIKSPAEITLMQRSCDVASDAIIKTIQSSYPGINESQIFAKVDYECRMHGAEYLAYPPVVAGGNRANIIHYINNNQVVKDGDMVLMDAGCEFHGYSSDVTRTWPVNGKFTNQQREVYEVVLEVQSKLIELCGNFPTLDSLFDSMCVLLGKGLQEIGVIPKILTGQALVKAAYQFCPHHVSHYLGMDVHDTPLITRNIKIRPGMIITVEPGVYISHKHPQLPPEFLGMGVRIEDDIVITESGPVVLTRNCPKRVEDVENVAGHNRS</sequence>
<comment type="cofactor">
    <cofactor evidence="1">
        <name>Mn(2+)</name>
        <dbReference type="ChEBI" id="CHEBI:29035"/>
    </cofactor>
</comment>